<protein>
    <submittedName>
        <fullName evidence="1">Contig135, whole genome shotgun sequence</fullName>
    </submittedName>
</protein>
<evidence type="ECO:0000313" key="2">
    <source>
        <dbReference type="Proteomes" id="UP000032049"/>
    </source>
</evidence>
<comment type="caution">
    <text evidence="1">The sequence shown here is derived from an EMBL/GenBank/DDBJ whole genome shotgun (WGS) entry which is preliminary data.</text>
</comment>
<gene>
    <name evidence="1" type="ORF">TH53_24385</name>
</gene>
<sequence length="379" mass="41553">MNKHKVIILYSFAVFAFAGCKKDNVDYKYPQPFDGQTTQLQGIAGTELGVNAANSVYVDFSTGRITPVNRTSWSVGLYPGKEFKLIINHSMGATVFQTDKTNLADISTADSATMASAGTLDFTSPNIKKLVDPVTGLAADYLNGLVIKDIPMTEGESKVYILNSGKAGMAEMTVPTTADPTSRKVVFPWYKFKVYQGINGYIMQFARIGVVVPKYNDPSYNKDLSYNFNYINFASGAVNPEPAKALWDIEWTWTTYQDANGVPVRTNNFVLINFLGGVSAAQLTGNTTLNFDNFTAANLANLKPEDYLATRDAIGVKWRRDVGTDGQTSVIPNLFYVIKDAENNYYKLRFKSSSNIDGGAAGKPVIEYRLVQSAPNPGI</sequence>
<dbReference type="Pfam" id="PF14064">
    <property type="entry name" value="HmuY"/>
    <property type="match status" value="1"/>
</dbReference>
<name>A0A0D0GK80_9SPHI</name>
<proteinExistence type="predicted"/>
<dbReference type="STRING" id="1503925.TH53_24385"/>
<dbReference type="CDD" id="cd12105">
    <property type="entry name" value="HmuY"/>
    <property type="match status" value="1"/>
</dbReference>
<dbReference type="RefSeq" id="WP_041886675.1">
    <property type="nucleotide sequence ID" value="NZ_CP157278.1"/>
</dbReference>
<dbReference type="OrthoDB" id="1091850at2"/>
<dbReference type="EMBL" id="JXRA01000135">
    <property type="protein sequence ID" value="KIO74791.1"/>
    <property type="molecule type" value="Genomic_DNA"/>
</dbReference>
<dbReference type="Proteomes" id="UP000032049">
    <property type="component" value="Unassembled WGS sequence"/>
</dbReference>
<dbReference type="AlphaFoldDB" id="A0A0D0GK80"/>
<accession>A0A0D0GK80</accession>
<reference evidence="1 2" key="1">
    <citation type="submission" date="2015-01" db="EMBL/GenBank/DDBJ databases">
        <title>Draft genome sequence of Pedobacter sp. NL19 isolated from sludge of an effluent treatment pond in an abandoned uranium mine.</title>
        <authorList>
            <person name="Santos T."/>
            <person name="Caetano T."/>
            <person name="Covas C."/>
            <person name="Cruz A."/>
            <person name="Mendo S."/>
        </authorList>
    </citation>
    <scope>NUCLEOTIDE SEQUENCE [LARGE SCALE GENOMIC DNA]</scope>
    <source>
        <strain evidence="1 2">NL19</strain>
    </source>
</reference>
<evidence type="ECO:0000313" key="1">
    <source>
        <dbReference type="EMBL" id="KIO74791.1"/>
    </source>
</evidence>
<dbReference type="InterPro" id="IPR025921">
    <property type="entry name" value="HmuY"/>
</dbReference>
<organism evidence="1 2">
    <name type="scientific">Pedobacter lusitanus</name>
    <dbReference type="NCBI Taxonomy" id="1503925"/>
    <lineage>
        <taxon>Bacteria</taxon>
        <taxon>Pseudomonadati</taxon>
        <taxon>Bacteroidota</taxon>
        <taxon>Sphingobacteriia</taxon>
        <taxon>Sphingobacteriales</taxon>
        <taxon>Sphingobacteriaceae</taxon>
        <taxon>Pedobacter</taxon>
    </lineage>
</organism>
<keyword evidence="2" id="KW-1185">Reference proteome</keyword>
<dbReference type="PROSITE" id="PS51257">
    <property type="entry name" value="PROKAR_LIPOPROTEIN"/>
    <property type="match status" value="1"/>
</dbReference>